<dbReference type="GO" id="GO:0005829">
    <property type="term" value="C:cytosol"/>
    <property type="evidence" value="ECO:0007669"/>
    <property type="project" value="TreeGrafter"/>
</dbReference>
<dbReference type="Gene3D" id="3.40.47.10">
    <property type="match status" value="1"/>
</dbReference>
<evidence type="ECO:0000256" key="11">
    <source>
        <dbReference type="ARBA" id="ARBA00024006"/>
    </source>
</evidence>
<comment type="pathway">
    <text evidence="1 14">Lipid metabolism; fatty acid biosynthesis.</text>
</comment>
<dbReference type="UniPathway" id="UPA00094"/>
<sequence>MTGGTGDTGAADAPPRVVVTGLGASTPVGGDVATSWAALTAGRSGVRKISTAWADELPVRIAGVAAEEPAERLAPFEVRRLDRVQQFALTAAREAWADAGSPQPQPERFAVAVASGGGGLQALLHEYDVLRESGWQRVSPLTLPRYMANGSAAWLSIEFGATAELHAPASACASGADALARGVELIRTGRVDVVLAGGAEAMIHPVVVAGFAAMRALSRRNDDPERACRPFDATRDGFVLGEGAGVLVLESAEHAERRGARVYGELAGFGRSADAFHIANPEPTGAGTAVAVARALADAGMDPADVAHVNAHATGTPQGDAAESAALRSALGPAAEFVSVTSTKSMTGHLLGAGGAVEAVATVLTLHHGVVPPTLNLETPEGAAGLDVVRGAARELPRRPAGALSNSFAFGGQNVSLAFRRSASAAG</sequence>
<evidence type="ECO:0000256" key="13">
    <source>
        <dbReference type="ARBA" id="ARBA00047659"/>
    </source>
</evidence>
<dbReference type="PROSITE" id="PS52004">
    <property type="entry name" value="KS3_2"/>
    <property type="match status" value="1"/>
</dbReference>
<dbReference type="CDD" id="cd00834">
    <property type="entry name" value="KAS_I_II"/>
    <property type="match status" value="1"/>
</dbReference>
<dbReference type="SMART" id="SM00825">
    <property type="entry name" value="PKS_KS"/>
    <property type="match status" value="1"/>
</dbReference>
<dbReference type="InterPro" id="IPR017568">
    <property type="entry name" value="3-oxoacyl-ACP_synth-2"/>
</dbReference>
<evidence type="ECO:0000256" key="15">
    <source>
        <dbReference type="PIRSR" id="PIRSR000447-1"/>
    </source>
</evidence>
<dbReference type="InterPro" id="IPR016039">
    <property type="entry name" value="Thiolase-like"/>
</dbReference>
<dbReference type="NCBIfam" id="NF005589">
    <property type="entry name" value="PRK07314.1"/>
    <property type="match status" value="1"/>
</dbReference>
<dbReference type="InterPro" id="IPR014031">
    <property type="entry name" value="Ketoacyl_synth_C"/>
</dbReference>
<dbReference type="OrthoDB" id="9808669at2"/>
<comment type="similarity">
    <text evidence="2 14 16">Belongs to the thiolase-like superfamily. Beta-ketoacyl-ACP synthases family.</text>
</comment>
<keyword evidence="8" id="KW-0443">Lipid metabolism</keyword>
<evidence type="ECO:0000256" key="6">
    <source>
        <dbReference type="ARBA" id="ARBA00022679"/>
    </source>
</evidence>
<dbReference type="Pfam" id="PF02801">
    <property type="entry name" value="Ketoacyl-synt_C"/>
    <property type="match status" value="1"/>
</dbReference>
<keyword evidence="7" id="KW-0276">Fatty acid metabolism</keyword>
<dbReference type="Pfam" id="PF00109">
    <property type="entry name" value="ketoacyl-synt"/>
    <property type="match status" value="1"/>
</dbReference>
<dbReference type="FunFam" id="3.40.47.10:FF:000018">
    <property type="entry name" value="3-oxoacyl-[acyl-carrier-protein] synthase 2"/>
    <property type="match status" value="1"/>
</dbReference>
<evidence type="ECO:0000256" key="16">
    <source>
        <dbReference type="RuleBase" id="RU003694"/>
    </source>
</evidence>
<dbReference type="AlphaFoldDB" id="U6A476"/>
<feature type="active site" description="For beta-ketoacyl synthase activity" evidence="15">
    <location>
        <position position="172"/>
    </location>
</feature>
<reference evidence="18" key="2">
    <citation type="submission" date="2013-08" db="EMBL/GenBank/DDBJ databases">
        <authorList>
            <person name="Moraes Mantovani S."/>
            <person name="Moore B.S."/>
        </authorList>
    </citation>
    <scope>NUCLEOTIDE SEQUENCE</scope>
    <source>
        <strain evidence="18">CNH-287</strain>
    </source>
</reference>
<accession>U6A476</accession>
<evidence type="ECO:0000256" key="7">
    <source>
        <dbReference type="ARBA" id="ARBA00022832"/>
    </source>
</evidence>
<dbReference type="InterPro" id="IPR014030">
    <property type="entry name" value="Ketoacyl_synth_N"/>
</dbReference>
<evidence type="ECO:0000256" key="2">
    <source>
        <dbReference type="ARBA" id="ARBA00008467"/>
    </source>
</evidence>
<evidence type="ECO:0000256" key="1">
    <source>
        <dbReference type="ARBA" id="ARBA00005194"/>
    </source>
</evidence>
<dbReference type="EMBL" id="KF585133">
    <property type="protein sequence ID" value="AHA12083.1"/>
    <property type="molecule type" value="Genomic_DNA"/>
</dbReference>
<keyword evidence="10 14" id="KW-0012">Acyltransferase</keyword>
<keyword evidence="6 14" id="KW-0808">Transferase</keyword>
<evidence type="ECO:0000256" key="12">
    <source>
        <dbReference type="ARBA" id="ARBA00047318"/>
    </source>
</evidence>
<evidence type="ECO:0000256" key="14">
    <source>
        <dbReference type="PIRNR" id="PIRNR000447"/>
    </source>
</evidence>
<evidence type="ECO:0000256" key="9">
    <source>
        <dbReference type="ARBA" id="ARBA00023160"/>
    </source>
</evidence>
<dbReference type="EC" id="2.3.1.179" evidence="3 14"/>
<protein>
    <recommendedName>
        <fullName evidence="4 14">3-oxoacyl-[acyl-carrier-protein] synthase 2</fullName>
        <ecNumber evidence="3 14">2.3.1.179</ecNumber>
    </recommendedName>
</protein>
<evidence type="ECO:0000313" key="18">
    <source>
        <dbReference type="EMBL" id="AHA12083.1"/>
    </source>
</evidence>
<dbReference type="GO" id="GO:0006633">
    <property type="term" value="P:fatty acid biosynthetic process"/>
    <property type="evidence" value="ECO:0007669"/>
    <property type="project" value="UniProtKB-UniPathway"/>
</dbReference>
<comment type="catalytic activity">
    <reaction evidence="13 14">
        <text>a fatty acyl-[ACP] + malonyl-[ACP] + H(+) = a 3-oxoacyl-[ACP] + holo-[ACP] + CO2</text>
        <dbReference type="Rhea" id="RHEA:22836"/>
        <dbReference type="Rhea" id="RHEA-COMP:9623"/>
        <dbReference type="Rhea" id="RHEA-COMP:9685"/>
        <dbReference type="Rhea" id="RHEA-COMP:9916"/>
        <dbReference type="Rhea" id="RHEA-COMP:14125"/>
        <dbReference type="ChEBI" id="CHEBI:15378"/>
        <dbReference type="ChEBI" id="CHEBI:16526"/>
        <dbReference type="ChEBI" id="CHEBI:64479"/>
        <dbReference type="ChEBI" id="CHEBI:78449"/>
        <dbReference type="ChEBI" id="CHEBI:78776"/>
        <dbReference type="ChEBI" id="CHEBI:138651"/>
    </reaction>
</comment>
<keyword evidence="9 14" id="KW-0275">Fatty acid biosynthesis</keyword>
<dbReference type="GO" id="GO:0004315">
    <property type="term" value="F:3-oxoacyl-[acyl-carrier-protein] synthase activity"/>
    <property type="evidence" value="ECO:0007669"/>
    <property type="project" value="UniProtKB-EC"/>
</dbReference>
<dbReference type="PANTHER" id="PTHR11712">
    <property type="entry name" value="POLYKETIDE SYNTHASE-RELATED"/>
    <property type="match status" value="1"/>
</dbReference>
<comment type="catalytic activity">
    <reaction evidence="12 14">
        <text>(9Z)-hexadecenoyl-[ACP] + malonyl-[ACP] + H(+) = 3-oxo-(11Z)-octadecenoyl-[ACP] + holo-[ACP] + CO2</text>
        <dbReference type="Rhea" id="RHEA:55040"/>
        <dbReference type="Rhea" id="RHEA-COMP:9623"/>
        <dbReference type="Rhea" id="RHEA-COMP:9685"/>
        <dbReference type="Rhea" id="RHEA-COMP:10800"/>
        <dbReference type="Rhea" id="RHEA-COMP:14074"/>
        <dbReference type="ChEBI" id="CHEBI:15378"/>
        <dbReference type="ChEBI" id="CHEBI:16526"/>
        <dbReference type="ChEBI" id="CHEBI:64479"/>
        <dbReference type="ChEBI" id="CHEBI:78449"/>
        <dbReference type="ChEBI" id="CHEBI:83989"/>
        <dbReference type="ChEBI" id="CHEBI:138538"/>
        <dbReference type="EC" id="2.3.1.179"/>
    </reaction>
</comment>
<dbReference type="InterPro" id="IPR020841">
    <property type="entry name" value="PKS_Beta-ketoAc_synthase_dom"/>
</dbReference>
<name>U6A476_9ACTN</name>
<gene>
    <name evidence="18" type="primary">clz11</name>
</gene>
<organism evidence="18">
    <name type="scientific">Streptomyces sp. CNH287</name>
    <dbReference type="NCBI Taxonomy" id="1288082"/>
    <lineage>
        <taxon>Bacteria</taxon>
        <taxon>Bacillati</taxon>
        <taxon>Actinomycetota</taxon>
        <taxon>Actinomycetes</taxon>
        <taxon>Kitasatosporales</taxon>
        <taxon>Streptomycetaceae</taxon>
        <taxon>Streptomyces</taxon>
    </lineage>
</organism>
<comment type="function">
    <text evidence="11 14">Involved in the type II fatty acid elongation cycle. Catalyzes the elongation of a wide range of acyl-ACP by the addition of two carbons from malonyl-ACP to an acyl acceptor. Can efficiently catalyze the conversion of palmitoleoyl-ACP (cis-hexadec-9-enoyl-ACP) to cis-vaccenoyl-ACP (cis-octadec-11-enoyl-ACP), an essential step in the thermal regulation of fatty acid composition.</text>
</comment>
<evidence type="ECO:0000256" key="8">
    <source>
        <dbReference type="ARBA" id="ARBA00023098"/>
    </source>
</evidence>
<keyword evidence="5 14" id="KW-0444">Lipid biosynthesis</keyword>
<dbReference type="InterPro" id="IPR000794">
    <property type="entry name" value="Beta-ketoacyl_synthase"/>
</dbReference>
<evidence type="ECO:0000259" key="17">
    <source>
        <dbReference type="PROSITE" id="PS52004"/>
    </source>
</evidence>
<evidence type="ECO:0000256" key="4">
    <source>
        <dbReference type="ARBA" id="ARBA00014657"/>
    </source>
</evidence>
<dbReference type="PANTHER" id="PTHR11712:SF336">
    <property type="entry name" value="3-OXOACYL-[ACYL-CARRIER-PROTEIN] SYNTHASE, MITOCHONDRIAL"/>
    <property type="match status" value="1"/>
</dbReference>
<dbReference type="PIRSF" id="PIRSF000447">
    <property type="entry name" value="KAS_II"/>
    <property type="match status" value="1"/>
</dbReference>
<feature type="domain" description="Ketosynthase family 3 (KS3)" evidence="17">
    <location>
        <begin position="14"/>
        <end position="421"/>
    </location>
</feature>
<evidence type="ECO:0000256" key="5">
    <source>
        <dbReference type="ARBA" id="ARBA00022516"/>
    </source>
</evidence>
<evidence type="ECO:0000256" key="10">
    <source>
        <dbReference type="ARBA" id="ARBA00023315"/>
    </source>
</evidence>
<evidence type="ECO:0000256" key="3">
    <source>
        <dbReference type="ARBA" id="ARBA00012356"/>
    </source>
</evidence>
<reference evidence="18" key="1">
    <citation type="journal article" date="2013" name="J. Am. Chem. Soc.">
        <title>Flavin-linked oxidase catalyzes pyrrolizine formation of dichloropyrrole-containing polyketide extender unit in chlorizidine a.</title>
        <authorList>
            <person name="Mantovani S.M."/>
            <person name="Moore B.S."/>
        </authorList>
    </citation>
    <scope>NUCLEOTIDE SEQUENCE</scope>
    <source>
        <strain evidence="18">CNH-287</strain>
    </source>
</reference>
<proteinExistence type="inferred from homology"/>
<dbReference type="SUPFAM" id="SSF53901">
    <property type="entry name" value="Thiolase-like"/>
    <property type="match status" value="2"/>
</dbReference>